<gene>
    <name evidence="5" type="ORF">B4088_0479</name>
</gene>
<dbReference type="InterPro" id="IPR045851">
    <property type="entry name" value="AMP-bd_C_sf"/>
</dbReference>
<feature type="domain" description="AMP-dependent synthetase/ligase" evidence="2">
    <location>
        <begin position="219"/>
        <end position="557"/>
    </location>
</feature>
<dbReference type="Pfam" id="PF00501">
    <property type="entry name" value="AMP-binding"/>
    <property type="match status" value="1"/>
</dbReference>
<reference evidence="5 6" key="1">
    <citation type="submission" date="2015-09" db="EMBL/GenBank/DDBJ databases">
        <title>Bacillus cereus food isolates.</title>
        <authorList>
            <person name="Boekhorst J."/>
        </authorList>
    </citation>
    <scope>NUCLEOTIDE SEQUENCE [LARGE SCALE GENOMIC DNA]</scope>
    <source>
        <strain evidence="5 6">B4088</strain>
    </source>
</reference>
<evidence type="ECO:0000256" key="1">
    <source>
        <dbReference type="ARBA" id="ARBA00006432"/>
    </source>
</evidence>
<dbReference type="GO" id="GO:0016746">
    <property type="term" value="F:acyltransferase activity"/>
    <property type="evidence" value="ECO:0007669"/>
    <property type="project" value="InterPro"/>
</dbReference>
<accession>A0A164QQ41</accession>
<protein>
    <submittedName>
        <fullName evidence="5">Long-chain-fatty-acid--CoA ligase</fullName>
    </submittedName>
</protein>
<dbReference type="Proteomes" id="UP000076482">
    <property type="component" value="Unassembled WGS sequence"/>
</dbReference>
<keyword evidence="5" id="KW-0436">Ligase</keyword>
<sequence length="693" mass="78177">MLRWITATFKKYKTENWRFLFKGKTVLFANYTSFKDIVSLHEKLPSEVVFALTKNEDKEVQNTLGRRKICVYDRLEAKSLELVKKEIEQDNPVLIFIEGEVRENGSMLYVQDEWIQYALNEDVNVIPIHVIPLEDENLFVQGNKIQFPSKKTVEVTKGRFGRTIETENKRDMNVQEAGMLVMDIFRDMLIQKSIPRTVNLYNCLVTRVNQGTSGRVKDEMADLSYGEFLRNVNVFSHMLKGYLSSLDKVGVLLPTSVVNSLILFSLFKLQKTPALLNYTHGAKTMLHCVETAELSTVITSKLFIKKAGLNEIVEELKEHGVEFLYVEDMRKDIKQLHKLKGVTDTTINAKISGKEQEVILFTSGSENKPKGVVLTHRNLFANIRQALSVIEVKKDDVMCNVLPMFHCFGLTVGTLLPILEGISLVLHPNPLHYKGIPKLIRDTKTTILFGTATFFLMYGKNAKPYELHRIRIAITGAEKLQNEVSQMWMDDFGVRVLEGYGLSEASPIISVNTHAAYRKSTVGRVFPGIGYQVKQVEGIDDGGTLLIKGPNLMKGYLLHGKGFVPHTGWYDTGDVVEVDGDGFLKIVARLKRFAKIGGEMVSLQLVEDLAQGCYPQIQVAAVSVTDKKKGEKVILFTTDESVNLRDLKKHIKNHKESALYVPKTIHFVESLPLLGSGKVNYVELTALAEEKEV</sequence>
<evidence type="ECO:0000259" key="4">
    <source>
        <dbReference type="Pfam" id="PF13193"/>
    </source>
</evidence>
<comment type="caution">
    <text evidence="5">The sequence shown here is derived from an EMBL/GenBank/DDBJ whole genome shotgun (WGS) entry which is preliminary data.</text>
</comment>
<dbReference type="InterPro" id="IPR042099">
    <property type="entry name" value="ANL_N_sf"/>
</dbReference>
<evidence type="ECO:0000313" key="5">
    <source>
        <dbReference type="EMBL" id="KZD72018.1"/>
    </source>
</evidence>
<dbReference type="InterPro" id="IPR025110">
    <property type="entry name" value="AMP-bd_C"/>
</dbReference>
<feature type="domain" description="Phospholipid/glycerol acyltransferase" evidence="3">
    <location>
        <begin position="22"/>
        <end position="129"/>
    </location>
</feature>
<organism evidence="5 6">
    <name type="scientific">Bacillus cereus</name>
    <dbReference type="NCBI Taxonomy" id="1396"/>
    <lineage>
        <taxon>Bacteria</taxon>
        <taxon>Bacillati</taxon>
        <taxon>Bacillota</taxon>
        <taxon>Bacilli</taxon>
        <taxon>Bacillales</taxon>
        <taxon>Bacillaceae</taxon>
        <taxon>Bacillus</taxon>
        <taxon>Bacillus cereus group</taxon>
    </lineage>
</organism>
<feature type="domain" description="AMP-binding enzyme C-terminal" evidence="4">
    <location>
        <begin position="614"/>
        <end position="678"/>
    </location>
</feature>
<comment type="similarity">
    <text evidence="1">Belongs to the ATP-dependent AMP-binding enzyme family.</text>
</comment>
<proteinExistence type="inferred from homology"/>
<dbReference type="Pfam" id="PF13193">
    <property type="entry name" value="AMP-binding_C"/>
    <property type="match status" value="1"/>
</dbReference>
<dbReference type="EMBL" id="LJKE01000015">
    <property type="protein sequence ID" value="KZD72018.1"/>
    <property type="molecule type" value="Genomic_DNA"/>
</dbReference>
<dbReference type="Gene3D" id="3.30.300.30">
    <property type="match status" value="1"/>
</dbReference>
<evidence type="ECO:0000259" key="2">
    <source>
        <dbReference type="Pfam" id="PF00501"/>
    </source>
</evidence>
<evidence type="ECO:0000259" key="3">
    <source>
        <dbReference type="Pfam" id="PF01553"/>
    </source>
</evidence>
<dbReference type="AlphaFoldDB" id="A0A164QQ41"/>
<dbReference type="Pfam" id="PF01553">
    <property type="entry name" value="Acyltransferase"/>
    <property type="match status" value="1"/>
</dbReference>
<name>A0A164QQ41_BACCE</name>
<dbReference type="PATRIC" id="fig|1396.535.peg.4231"/>
<evidence type="ECO:0000313" key="6">
    <source>
        <dbReference type="Proteomes" id="UP000076482"/>
    </source>
</evidence>
<dbReference type="RefSeq" id="WP_063259705.1">
    <property type="nucleotide sequence ID" value="NZ_LJKE01000015.1"/>
</dbReference>
<dbReference type="InterPro" id="IPR002123">
    <property type="entry name" value="Plipid/glycerol_acylTrfase"/>
</dbReference>
<dbReference type="Gene3D" id="3.40.50.12780">
    <property type="entry name" value="N-terminal domain of ligase-like"/>
    <property type="match status" value="1"/>
</dbReference>
<dbReference type="PANTHER" id="PTHR43201">
    <property type="entry name" value="ACYL-COA SYNTHETASE"/>
    <property type="match status" value="1"/>
</dbReference>
<dbReference type="GO" id="GO:0031956">
    <property type="term" value="F:medium-chain fatty acid-CoA ligase activity"/>
    <property type="evidence" value="ECO:0007669"/>
    <property type="project" value="TreeGrafter"/>
</dbReference>
<dbReference type="GO" id="GO:0006631">
    <property type="term" value="P:fatty acid metabolic process"/>
    <property type="evidence" value="ECO:0007669"/>
    <property type="project" value="TreeGrafter"/>
</dbReference>
<dbReference type="InterPro" id="IPR000873">
    <property type="entry name" value="AMP-dep_synth/lig_dom"/>
</dbReference>
<dbReference type="PANTHER" id="PTHR43201:SF8">
    <property type="entry name" value="ACYL-COA SYNTHETASE FAMILY MEMBER 3"/>
    <property type="match status" value="1"/>
</dbReference>
<dbReference type="SUPFAM" id="SSF56801">
    <property type="entry name" value="Acetyl-CoA synthetase-like"/>
    <property type="match status" value="1"/>
</dbReference>